<sequence>MSLLREAVSNSVDADAKHIDVQLNNAGGEMWNVVIQDDGNGMEDKHMRAFFNAGDSVKDFAQTAIGEKGLGSKTTFVAKEVVVESRRYTNPGVLLVGRMQDPMASLAKLKMPKYTVEQDPAGHTPGLTSAGTRITLAGVHFAAFNGRKTADAKIIADRVMHYLRSMCATGTVKNRHGQQTHVIKNVANVGVIPLVTVEVATGNGTVTLGPEPGVYQVPSISINPTNGPMSPEGVQQNSKRFCDVLDFNRSRTITIGGNQVTVHYDGTAVIAGENVRAEMLKHEPEAGLDSKVSDGGAPL</sequence>
<organism evidence="1 2">
    <name type="scientific">Angustibacter aerolatus</name>
    <dbReference type="NCBI Taxonomy" id="1162965"/>
    <lineage>
        <taxon>Bacteria</taxon>
        <taxon>Bacillati</taxon>
        <taxon>Actinomycetota</taxon>
        <taxon>Actinomycetes</taxon>
        <taxon>Kineosporiales</taxon>
        <taxon>Kineosporiaceae</taxon>
    </lineage>
</organism>
<dbReference type="Proteomes" id="UP001157017">
    <property type="component" value="Unassembled WGS sequence"/>
</dbReference>
<accession>A0ABQ6JGZ4</accession>
<gene>
    <name evidence="1" type="ORF">GCM10025868_27300</name>
</gene>
<protein>
    <recommendedName>
        <fullName evidence="3">Histidine kinase/HSP90-like ATPase domain-containing protein</fullName>
    </recommendedName>
</protein>
<proteinExistence type="predicted"/>
<dbReference type="InterPro" id="IPR036890">
    <property type="entry name" value="HATPase_C_sf"/>
</dbReference>
<dbReference type="SUPFAM" id="SSF55874">
    <property type="entry name" value="ATPase domain of HSP90 chaperone/DNA topoisomerase II/histidine kinase"/>
    <property type="match status" value="1"/>
</dbReference>
<keyword evidence="2" id="KW-1185">Reference proteome</keyword>
<evidence type="ECO:0000313" key="2">
    <source>
        <dbReference type="Proteomes" id="UP001157017"/>
    </source>
</evidence>
<comment type="caution">
    <text evidence="1">The sequence shown here is derived from an EMBL/GenBank/DDBJ whole genome shotgun (WGS) entry which is preliminary data.</text>
</comment>
<dbReference type="Pfam" id="PF13589">
    <property type="entry name" value="HATPase_c_3"/>
    <property type="match status" value="1"/>
</dbReference>
<dbReference type="EMBL" id="BSUZ01000001">
    <property type="protein sequence ID" value="GMA87480.1"/>
    <property type="molecule type" value="Genomic_DNA"/>
</dbReference>
<dbReference type="Gene3D" id="3.30.565.10">
    <property type="entry name" value="Histidine kinase-like ATPase, C-terminal domain"/>
    <property type="match status" value="1"/>
</dbReference>
<evidence type="ECO:0008006" key="3">
    <source>
        <dbReference type="Google" id="ProtNLM"/>
    </source>
</evidence>
<evidence type="ECO:0000313" key="1">
    <source>
        <dbReference type="EMBL" id="GMA87480.1"/>
    </source>
</evidence>
<reference evidence="2" key="1">
    <citation type="journal article" date="2019" name="Int. J. Syst. Evol. Microbiol.">
        <title>The Global Catalogue of Microorganisms (GCM) 10K type strain sequencing project: providing services to taxonomists for standard genome sequencing and annotation.</title>
        <authorList>
            <consortium name="The Broad Institute Genomics Platform"/>
            <consortium name="The Broad Institute Genome Sequencing Center for Infectious Disease"/>
            <person name="Wu L."/>
            <person name="Ma J."/>
        </authorList>
    </citation>
    <scope>NUCLEOTIDE SEQUENCE [LARGE SCALE GENOMIC DNA]</scope>
    <source>
        <strain evidence="2">NBRC 108730</strain>
    </source>
</reference>
<name>A0ABQ6JGZ4_9ACTN</name>